<dbReference type="Pfam" id="PF00892">
    <property type="entry name" value="EamA"/>
    <property type="match status" value="2"/>
</dbReference>
<feature type="transmembrane region" description="Helical" evidence="1">
    <location>
        <begin position="20"/>
        <end position="40"/>
    </location>
</feature>
<dbReference type="AlphaFoldDB" id="A0A2W2BFW7"/>
<keyword evidence="1" id="KW-1133">Transmembrane helix</keyword>
<feature type="transmembrane region" description="Helical" evidence="1">
    <location>
        <begin position="136"/>
        <end position="156"/>
    </location>
</feature>
<dbReference type="InterPro" id="IPR000620">
    <property type="entry name" value="EamA_dom"/>
</dbReference>
<sequence length="308" mass="32590">MSHASAIHLRSPAHDFRMGVLLVAGSAVTWSFGGTIARFIHVDDSWTVVFWRALFAATFLLLFMLWRDGPRATAAMFRNMGLAGLGVAICFGVASSCFVVALQYTTVANILLTQAAAPLFAGLLAWMVFGERIDGATWAAIAAVIGGVAIMVSASFSGEVSPIGDGLALVITIMFSAAIVITRHHPEVRMTPAVCLGTAMACVAAFFLSGPLPVSLPDLGWLFLFGAVNLGAGLAMFVTGARLIPAALAALVGTLEPVLGPLWVWLIHGEVPVARTIFGGAIVFAALFLHILNDWRRQRAQKRTSPMA</sequence>
<keyword evidence="1" id="KW-0812">Transmembrane</keyword>
<dbReference type="EMBL" id="QKVK01000016">
    <property type="protein sequence ID" value="PZF75119.1"/>
    <property type="molecule type" value="Genomic_DNA"/>
</dbReference>
<dbReference type="PANTHER" id="PTHR22911">
    <property type="entry name" value="ACYL-MALONYL CONDENSING ENZYME-RELATED"/>
    <property type="match status" value="1"/>
</dbReference>
<feature type="domain" description="EamA" evidence="2">
    <location>
        <begin position="163"/>
        <end position="289"/>
    </location>
</feature>
<feature type="transmembrane region" description="Helical" evidence="1">
    <location>
        <begin position="46"/>
        <end position="66"/>
    </location>
</feature>
<reference evidence="4" key="1">
    <citation type="submission" date="2018-06" db="EMBL/GenBank/DDBJ databases">
        <title>Aestuariibacter litoralis strain KCTC 52945T.</title>
        <authorList>
            <person name="Li X."/>
            <person name="Salam N."/>
            <person name="Li J.-L."/>
            <person name="Chen Y.-M."/>
            <person name="Yang Z.-W."/>
            <person name="Zhang L.-Y."/>
            <person name="Han M.-X."/>
            <person name="Xiao M."/>
            <person name="Li W.-J."/>
        </authorList>
    </citation>
    <scope>NUCLEOTIDE SEQUENCE [LARGE SCALE GENOMIC DNA]</scope>
    <source>
        <strain evidence="4">KCTC 52945</strain>
    </source>
</reference>
<keyword evidence="1" id="KW-0472">Membrane</keyword>
<keyword evidence="4" id="KW-1185">Reference proteome</keyword>
<feature type="transmembrane region" description="Helical" evidence="1">
    <location>
        <begin position="110"/>
        <end position="129"/>
    </location>
</feature>
<dbReference type="InterPro" id="IPR037185">
    <property type="entry name" value="EmrE-like"/>
</dbReference>
<feature type="transmembrane region" description="Helical" evidence="1">
    <location>
        <begin position="82"/>
        <end position="104"/>
    </location>
</feature>
<organism evidence="3 4">
    <name type="scientific">Aestuariivirga litoralis</name>
    <dbReference type="NCBI Taxonomy" id="2650924"/>
    <lineage>
        <taxon>Bacteria</taxon>
        <taxon>Pseudomonadati</taxon>
        <taxon>Pseudomonadota</taxon>
        <taxon>Alphaproteobacteria</taxon>
        <taxon>Hyphomicrobiales</taxon>
        <taxon>Aestuariivirgaceae</taxon>
        <taxon>Aestuariivirga</taxon>
    </lineage>
</organism>
<feature type="transmembrane region" description="Helical" evidence="1">
    <location>
        <begin position="273"/>
        <end position="293"/>
    </location>
</feature>
<feature type="transmembrane region" description="Helical" evidence="1">
    <location>
        <begin position="162"/>
        <end position="181"/>
    </location>
</feature>
<feature type="transmembrane region" description="Helical" evidence="1">
    <location>
        <begin position="193"/>
        <end position="213"/>
    </location>
</feature>
<dbReference type="Proteomes" id="UP000248795">
    <property type="component" value="Unassembled WGS sequence"/>
</dbReference>
<feature type="domain" description="EamA" evidence="2">
    <location>
        <begin position="18"/>
        <end position="152"/>
    </location>
</feature>
<dbReference type="SUPFAM" id="SSF103481">
    <property type="entry name" value="Multidrug resistance efflux transporter EmrE"/>
    <property type="match status" value="2"/>
</dbReference>
<evidence type="ECO:0000259" key="2">
    <source>
        <dbReference type="Pfam" id="PF00892"/>
    </source>
</evidence>
<protein>
    <submittedName>
        <fullName evidence="3">EamA family transporter</fullName>
    </submittedName>
</protein>
<accession>A0A2W2BFW7</accession>
<evidence type="ECO:0000313" key="4">
    <source>
        <dbReference type="Proteomes" id="UP000248795"/>
    </source>
</evidence>
<comment type="caution">
    <text evidence="3">The sequence shown here is derived from an EMBL/GenBank/DDBJ whole genome shotgun (WGS) entry which is preliminary data.</text>
</comment>
<gene>
    <name evidence="3" type="ORF">DK847_19910</name>
</gene>
<dbReference type="RefSeq" id="WP_111200300.1">
    <property type="nucleotide sequence ID" value="NZ_QKVK01000016.1"/>
</dbReference>
<name>A0A2W2BFW7_9HYPH</name>
<evidence type="ECO:0000256" key="1">
    <source>
        <dbReference type="SAM" id="Phobius"/>
    </source>
</evidence>
<dbReference type="PANTHER" id="PTHR22911:SF135">
    <property type="entry name" value="BLR4310 PROTEIN"/>
    <property type="match status" value="1"/>
</dbReference>
<evidence type="ECO:0000313" key="3">
    <source>
        <dbReference type="EMBL" id="PZF75119.1"/>
    </source>
</evidence>
<proteinExistence type="predicted"/>
<feature type="transmembrane region" description="Helical" evidence="1">
    <location>
        <begin position="219"/>
        <end position="239"/>
    </location>
</feature>
<dbReference type="GO" id="GO:0016020">
    <property type="term" value="C:membrane"/>
    <property type="evidence" value="ECO:0007669"/>
    <property type="project" value="InterPro"/>
</dbReference>
<feature type="transmembrane region" description="Helical" evidence="1">
    <location>
        <begin position="246"/>
        <end position="267"/>
    </location>
</feature>